<name>A0A6B2HAE6_9BACT</name>
<dbReference type="Proteomes" id="UP000478546">
    <property type="component" value="Unassembled WGS sequence"/>
</dbReference>
<reference evidence="1 2" key="1">
    <citation type="submission" date="2020-01" db="EMBL/GenBank/DDBJ databases">
        <authorList>
            <person name="Kim M.K."/>
        </authorList>
    </citation>
    <scope>NUCLEOTIDE SEQUENCE [LARGE SCALE GENOMIC DNA]</scope>
    <source>
        <strain evidence="1 2">BT213</strain>
    </source>
</reference>
<dbReference type="AlphaFoldDB" id="A0A6B2HAE6"/>
<dbReference type="InterPro" id="IPR024422">
    <property type="entry name" value="Protein_unknown_function_OB"/>
</dbReference>
<dbReference type="RefSeq" id="WP_162346687.1">
    <property type="nucleotide sequence ID" value="NZ_JAAEAA010000014.1"/>
</dbReference>
<gene>
    <name evidence="1" type="ORF">GWO68_11940</name>
</gene>
<sequence>MKKILLIVLSVAVIGIVAAVLLYNKPHRDTASAESDFAVAAPVLLQEFTTDEAAANQKYLDKVVAVRGKVKTMVPDEEGNINLTLDANNAMSGVICTIPKTDAESAANVKAGDEVTVKGVCTGVLMDVVLIRCVVTKKG</sequence>
<protein>
    <submittedName>
        <fullName evidence="1">Uncharacterized protein</fullName>
    </submittedName>
</protein>
<evidence type="ECO:0000313" key="1">
    <source>
        <dbReference type="EMBL" id="NDK56632.1"/>
    </source>
</evidence>
<organism evidence="1 2">
    <name type="scientific">Pontibacter fetidus</name>
    <dbReference type="NCBI Taxonomy" id="2700082"/>
    <lineage>
        <taxon>Bacteria</taxon>
        <taxon>Pseudomonadati</taxon>
        <taxon>Bacteroidota</taxon>
        <taxon>Cytophagia</taxon>
        <taxon>Cytophagales</taxon>
        <taxon>Hymenobacteraceae</taxon>
        <taxon>Pontibacter</taxon>
    </lineage>
</organism>
<dbReference type="Pfam" id="PF12869">
    <property type="entry name" value="tRNA_anti-like"/>
    <property type="match status" value="1"/>
</dbReference>
<keyword evidence="2" id="KW-1185">Reference proteome</keyword>
<proteinExistence type="predicted"/>
<accession>A0A6B2HAE6</accession>
<evidence type="ECO:0000313" key="2">
    <source>
        <dbReference type="Proteomes" id="UP000478546"/>
    </source>
</evidence>
<comment type="caution">
    <text evidence="1">The sequence shown here is derived from an EMBL/GenBank/DDBJ whole genome shotgun (WGS) entry which is preliminary data.</text>
</comment>
<dbReference type="EMBL" id="JAAEAA010000014">
    <property type="protein sequence ID" value="NDK56632.1"/>
    <property type="molecule type" value="Genomic_DNA"/>
</dbReference>